<evidence type="ECO:0000313" key="9">
    <source>
        <dbReference type="Proteomes" id="UP001597493"/>
    </source>
</evidence>
<gene>
    <name evidence="8" type="ORF">ACFSW5_23450</name>
</gene>
<keyword evidence="3" id="KW-1003">Cell membrane</keyword>
<dbReference type="PANTHER" id="PTHR43663:SF1">
    <property type="entry name" value="CHROMATE TRANSPORTER"/>
    <property type="match status" value="1"/>
</dbReference>
<accession>A0ABW5R380</accession>
<keyword evidence="9" id="KW-1185">Reference proteome</keyword>
<dbReference type="Pfam" id="PF02417">
    <property type="entry name" value="Chromate_transp"/>
    <property type="match status" value="1"/>
</dbReference>
<feature type="transmembrane region" description="Helical" evidence="7">
    <location>
        <begin position="115"/>
        <end position="135"/>
    </location>
</feature>
<evidence type="ECO:0000256" key="4">
    <source>
        <dbReference type="ARBA" id="ARBA00022692"/>
    </source>
</evidence>
<feature type="transmembrane region" description="Helical" evidence="7">
    <location>
        <begin position="166"/>
        <end position="182"/>
    </location>
</feature>
<dbReference type="Proteomes" id="UP001597493">
    <property type="component" value="Unassembled WGS sequence"/>
</dbReference>
<organism evidence="8 9">
    <name type="scientific">Paenibacillus thailandensis</name>
    <dbReference type="NCBI Taxonomy" id="393250"/>
    <lineage>
        <taxon>Bacteria</taxon>
        <taxon>Bacillati</taxon>
        <taxon>Bacillota</taxon>
        <taxon>Bacilli</taxon>
        <taxon>Bacillales</taxon>
        <taxon>Paenibacillaceae</taxon>
        <taxon>Paenibacillus</taxon>
    </lineage>
</organism>
<evidence type="ECO:0000256" key="3">
    <source>
        <dbReference type="ARBA" id="ARBA00022475"/>
    </source>
</evidence>
<evidence type="ECO:0000256" key="1">
    <source>
        <dbReference type="ARBA" id="ARBA00004651"/>
    </source>
</evidence>
<reference evidence="9" key="1">
    <citation type="journal article" date="2019" name="Int. J. Syst. Evol. Microbiol.">
        <title>The Global Catalogue of Microorganisms (GCM) 10K type strain sequencing project: providing services to taxonomists for standard genome sequencing and annotation.</title>
        <authorList>
            <consortium name="The Broad Institute Genomics Platform"/>
            <consortium name="The Broad Institute Genome Sequencing Center for Infectious Disease"/>
            <person name="Wu L."/>
            <person name="Ma J."/>
        </authorList>
    </citation>
    <scope>NUCLEOTIDE SEQUENCE [LARGE SCALE GENOMIC DNA]</scope>
    <source>
        <strain evidence="9">TISTR 1827</strain>
    </source>
</reference>
<dbReference type="InterPro" id="IPR003370">
    <property type="entry name" value="Chromate_transpt"/>
</dbReference>
<keyword evidence="5 7" id="KW-1133">Transmembrane helix</keyword>
<evidence type="ECO:0000256" key="7">
    <source>
        <dbReference type="SAM" id="Phobius"/>
    </source>
</evidence>
<dbReference type="InterPro" id="IPR052518">
    <property type="entry name" value="CHR_Transporter"/>
</dbReference>
<protein>
    <submittedName>
        <fullName evidence="8">Chromate transporter</fullName>
    </submittedName>
</protein>
<sequence>MPQTLSGKAALLLSLFWSFVRIGPAAFGGGYATIPLIEREALNKRWVTQEEMNDLLSLASSAPGGTAVNASAVIGYRLAGIPGAVTAVAGITLPTFIIAFALSLLYSVFRDVHKVQAALQGIQGAVIALMIWAAVRMAKSALFDATTIAIASVTVALLVFTSVNPVAIVAVGLFAGIVLIRLKRLLGLRSDTEKKLQASVREEIHYPEYYI</sequence>
<keyword evidence="6 7" id="KW-0472">Membrane</keyword>
<dbReference type="EMBL" id="JBHUMY010000039">
    <property type="protein sequence ID" value="MFD2663204.1"/>
    <property type="molecule type" value="Genomic_DNA"/>
</dbReference>
<keyword evidence="4 7" id="KW-0812">Transmembrane</keyword>
<evidence type="ECO:0000256" key="6">
    <source>
        <dbReference type="ARBA" id="ARBA00023136"/>
    </source>
</evidence>
<feature type="transmembrane region" description="Helical" evidence="7">
    <location>
        <begin position="88"/>
        <end position="109"/>
    </location>
</feature>
<proteinExistence type="inferred from homology"/>
<comment type="caution">
    <text evidence="8">The sequence shown here is derived from an EMBL/GenBank/DDBJ whole genome shotgun (WGS) entry which is preliminary data.</text>
</comment>
<evidence type="ECO:0000256" key="2">
    <source>
        <dbReference type="ARBA" id="ARBA00005262"/>
    </source>
</evidence>
<evidence type="ECO:0000256" key="5">
    <source>
        <dbReference type="ARBA" id="ARBA00022989"/>
    </source>
</evidence>
<comment type="subcellular location">
    <subcellularLocation>
        <location evidence="1">Cell membrane</location>
        <topology evidence="1">Multi-pass membrane protein</topology>
    </subcellularLocation>
</comment>
<evidence type="ECO:0000313" key="8">
    <source>
        <dbReference type="EMBL" id="MFD2663204.1"/>
    </source>
</evidence>
<name>A0ABW5R380_9BACL</name>
<dbReference type="PANTHER" id="PTHR43663">
    <property type="entry name" value="CHROMATE TRANSPORT PROTEIN-RELATED"/>
    <property type="match status" value="1"/>
</dbReference>
<comment type="similarity">
    <text evidence="2">Belongs to the chromate ion transporter (CHR) (TC 2.A.51) family.</text>
</comment>
<dbReference type="RefSeq" id="WP_379278802.1">
    <property type="nucleotide sequence ID" value="NZ_JBHUGT010000043.1"/>
</dbReference>